<dbReference type="InterPro" id="IPR009003">
    <property type="entry name" value="Peptidase_S1_PA"/>
</dbReference>
<sequence length="297" mass="31873">MCQIPTQTLKTLCASSTTSPRRQCRRASHALLTGIVSIMASLARHLLVTLLFLPLAFSSASSANSLADLIETIRPGIVGVGSARPVKQPGAKGPPVKFSGTGFVVGEGDLVITNYHVLPQKMDTDNNETLAVFVGRGKNSRVVPAVVLRTDPQHDLALLKIDTRLPALQLGQDRNIREGDSIAFTGFPIGVVLGLHPVTHRGIISAITPTVIPAHNSRQLTPEQVKRIRNPFDVYQLDAIAYPGNSGSPVYETENGTVIGVINSVFVKETKETIMQDPSGISYAIPVKYVVKLLNAD</sequence>
<keyword evidence="3" id="KW-1185">Reference proteome</keyword>
<dbReference type="Pfam" id="PF13365">
    <property type="entry name" value="Trypsin_2"/>
    <property type="match status" value="1"/>
</dbReference>
<dbReference type="Gene3D" id="2.40.10.10">
    <property type="entry name" value="Trypsin-like serine proteases"/>
    <property type="match status" value="2"/>
</dbReference>
<feature type="transmembrane region" description="Helical" evidence="1">
    <location>
        <begin position="30"/>
        <end position="57"/>
    </location>
</feature>
<dbReference type="InterPro" id="IPR043504">
    <property type="entry name" value="Peptidase_S1_PA_chymotrypsin"/>
</dbReference>
<keyword evidence="2" id="KW-0645">Protease</keyword>
<dbReference type="PANTHER" id="PTHR43019:SF23">
    <property type="entry name" value="PROTEASE DO-LIKE 5, CHLOROPLASTIC"/>
    <property type="match status" value="1"/>
</dbReference>
<evidence type="ECO:0000313" key="3">
    <source>
        <dbReference type="Proteomes" id="UP001143362"/>
    </source>
</evidence>
<keyword evidence="1" id="KW-1133">Transmembrane helix</keyword>
<evidence type="ECO:0000256" key="1">
    <source>
        <dbReference type="SAM" id="Phobius"/>
    </source>
</evidence>
<comment type="caution">
    <text evidence="2">The sequence shown here is derived from an EMBL/GenBank/DDBJ whole genome shotgun (WGS) entry which is preliminary data.</text>
</comment>
<dbReference type="GO" id="GO:0006508">
    <property type="term" value="P:proteolysis"/>
    <property type="evidence" value="ECO:0007669"/>
    <property type="project" value="UniProtKB-KW"/>
</dbReference>
<dbReference type="SUPFAM" id="SSF50494">
    <property type="entry name" value="Trypsin-like serine proteases"/>
    <property type="match status" value="1"/>
</dbReference>
<evidence type="ECO:0000313" key="2">
    <source>
        <dbReference type="EMBL" id="MCX2981271.1"/>
    </source>
</evidence>
<accession>A0ABT3THQ3</accession>
<gene>
    <name evidence="2" type="ORF">EYC98_10390</name>
</gene>
<keyword evidence="1" id="KW-0472">Membrane</keyword>
<keyword evidence="2" id="KW-0378">Hydrolase</keyword>
<keyword evidence="1" id="KW-0812">Transmembrane</keyword>
<dbReference type="EMBL" id="SHNN01000002">
    <property type="protein sequence ID" value="MCX2981271.1"/>
    <property type="molecule type" value="Genomic_DNA"/>
</dbReference>
<proteinExistence type="predicted"/>
<dbReference type="PANTHER" id="PTHR43019">
    <property type="entry name" value="SERINE ENDOPROTEASE DEGS"/>
    <property type="match status" value="1"/>
</dbReference>
<organism evidence="2 3">
    <name type="scientific">Candidatus Litorirhabdus singularis</name>
    <dbReference type="NCBI Taxonomy" id="2518993"/>
    <lineage>
        <taxon>Bacteria</taxon>
        <taxon>Pseudomonadati</taxon>
        <taxon>Pseudomonadota</taxon>
        <taxon>Gammaproteobacteria</taxon>
        <taxon>Cellvibrionales</taxon>
        <taxon>Halieaceae</taxon>
        <taxon>Candidatus Litorirhabdus</taxon>
    </lineage>
</organism>
<protein>
    <submittedName>
        <fullName evidence="2">Serine protease</fullName>
    </submittedName>
</protein>
<reference evidence="2" key="1">
    <citation type="submission" date="2019-02" db="EMBL/GenBank/DDBJ databases">
        <authorList>
            <person name="Li S.-H."/>
        </authorList>
    </citation>
    <scope>NUCLEOTIDE SEQUENCE</scope>
    <source>
        <strain evidence="2">IMCC14734</strain>
    </source>
</reference>
<dbReference type="Proteomes" id="UP001143362">
    <property type="component" value="Unassembled WGS sequence"/>
</dbReference>
<dbReference type="GO" id="GO:0008233">
    <property type="term" value="F:peptidase activity"/>
    <property type="evidence" value="ECO:0007669"/>
    <property type="project" value="UniProtKB-KW"/>
</dbReference>
<name>A0ABT3THQ3_9GAMM</name>